<evidence type="ECO:0000313" key="6">
    <source>
        <dbReference type="EMBL" id="CAD7633056.1"/>
    </source>
</evidence>
<evidence type="ECO:0000259" key="5">
    <source>
        <dbReference type="PROSITE" id="PS50026"/>
    </source>
</evidence>
<feature type="non-terminal residue" evidence="6">
    <location>
        <position position="1"/>
    </location>
</feature>
<name>A0A7R9L1H6_9ACAR</name>
<dbReference type="PANTHER" id="PTHR11219">
    <property type="entry name" value="TENEURIN AND N-ACETYLGLUCOSAMINE-1-PHOSPHODIESTER ALPHA-N-ACETYLGLUCOSAMINIDASE"/>
    <property type="match status" value="1"/>
</dbReference>
<dbReference type="OrthoDB" id="6513788at2759"/>
<organism evidence="6">
    <name type="scientific">Medioppia subpectinata</name>
    <dbReference type="NCBI Taxonomy" id="1979941"/>
    <lineage>
        <taxon>Eukaryota</taxon>
        <taxon>Metazoa</taxon>
        <taxon>Ecdysozoa</taxon>
        <taxon>Arthropoda</taxon>
        <taxon>Chelicerata</taxon>
        <taxon>Arachnida</taxon>
        <taxon>Acari</taxon>
        <taxon>Acariformes</taxon>
        <taxon>Sarcoptiformes</taxon>
        <taxon>Oribatida</taxon>
        <taxon>Brachypylina</taxon>
        <taxon>Oppioidea</taxon>
        <taxon>Oppiidae</taxon>
        <taxon>Medioppia</taxon>
    </lineage>
</organism>
<dbReference type="EMBL" id="OC866614">
    <property type="protein sequence ID" value="CAD7633056.1"/>
    <property type="molecule type" value="Genomic_DNA"/>
</dbReference>
<accession>A0A7R9L1H6</accession>
<evidence type="ECO:0000256" key="3">
    <source>
        <dbReference type="ARBA" id="ARBA00023157"/>
    </source>
</evidence>
<feature type="disulfide bond" evidence="4">
    <location>
        <begin position="132"/>
        <end position="141"/>
    </location>
</feature>
<dbReference type="PROSITE" id="PS01186">
    <property type="entry name" value="EGF_2"/>
    <property type="match status" value="1"/>
</dbReference>
<evidence type="ECO:0000256" key="1">
    <source>
        <dbReference type="ARBA" id="ARBA00022536"/>
    </source>
</evidence>
<feature type="domain" description="EGF-like" evidence="5">
    <location>
        <begin position="107"/>
        <end position="142"/>
    </location>
</feature>
<dbReference type="SUPFAM" id="SSF57196">
    <property type="entry name" value="EGF/Laminin"/>
    <property type="match status" value="2"/>
</dbReference>
<keyword evidence="1 4" id="KW-0245">EGF-like domain</keyword>
<dbReference type="FunFam" id="2.10.25.10:FF:000021">
    <property type="entry name" value="Teneurin transmembrane protein 2"/>
    <property type="match status" value="2"/>
</dbReference>
<keyword evidence="3 4" id="KW-1015">Disulfide bond</keyword>
<dbReference type="Pfam" id="PF25024">
    <property type="entry name" value="EGF_TEN"/>
    <property type="match status" value="1"/>
</dbReference>
<dbReference type="InterPro" id="IPR051216">
    <property type="entry name" value="Teneurin"/>
</dbReference>
<feature type="disulfide bond" evidence="4">
    <location>
        <begin position="111"/>
        <end position="121"/>
    </location>
</feature>
<protein>
    <recommendedName>
        <fullName evidence="5">EGF-like domain-containing protein</fullName>
    </recommendedName>
</protein>
<dbReference type="SMART" id="SM00181">
    <property type="entry name" value="EGF"/>
    <property type="match status" value="4"/>
</dbReference>
<dbReference type="InterPro" id="IPR000742">
    <property type="entry name" value="EGF"/>
</dbReference>
<evidence type="ECO:0000256" key="4">
    <source>
        <dbReference type="PROSITE-ProRule" id="PRU00076"/>
    </source>
</evidence>
<evidence type="ECO:0000256" key="2">
    <source>
        <dbReference type="ARBA" id="ARBA00022737"/>
    </source>
</evidence>
<proteinExistence type="predicted"/>
<keyword evidence="7" id="KW-1185">Reference proteome</keyword>
<dbReference type="PROSITE" id="PS50026">
    <property type="entry name" value="EGF_3"/>
    <property type="match status" value="1"/>
</dbReference>
<keyword evidence="2" id="KW-0677">Repeat</keyword>
<dbReference type="PANTHER" id="PTHR11219:SF69">
    <property type="entry name" value="TENEURIN-A"/>
    <property type="match status" value="1"/>
</dbReference>
<dbReference type="Gene3D" id="2.10.25.10">
    <property type="entry name" value="Laminin"/>
    <property type="match status" value="4"/>
</dbReference>
<comment type="caution">
    <text evidence="4">Lacks conserved residue(s) required for the propagation of feature annotation.</text>
</comment>
<dbReference type="GO" id="GO:0008045">
    <property type="term" value="P:motor neuron axon guidance"/>
    <property type="evidence" value="ECO:0007669"/>
    <property type="project" value="TreeGrafter"/>
</dbReference>
<dbReference type="EMBL" id="CAJPIZ010012039">
    <property type="protein sequence ID" value="CAG2113486.1"/>
    <property type="molecule type" value="Genomic_DNA"/>
</dbReference>
<dbReference type="Proteomes" id="UP000759131">
    <property type="component" value="Unassembled WGS sequence"/>
</dbReference>
<gene>
    <name evidence="6" type="ORF">OSB1V03_LOCUS13455</name>
</gene>
<dbReference type="PROSITE" id="PS00022">
    <property type="entry name" value="EGF_1"/>
    <property type="match status" value="1"/>
</dbReference>
<dbReference type="AlphaFoldDB" id="A0A7R9L1H6"/>
<reference evidence="6" key="1">
    <citation type="submission" date="2020-11" db="EMBL/GenBank/DDBJ databases">
        <authorList>
            <person name="Tran Van P."/>
        </authorList>
    </citation>
    <scope>NUCLEOTIDE SEQUENCE</scope>
</reference>
<evidence type="ECO:0000313" key="7">
    <source>
        <dbReference type="Proteomes" id="UP000759131"/>
    </source>
</evidence>
<sequence>DCLDPLCTSHGACIDGQCWCKVGWTGVNCSDADQRLSQFFPNCSQHAKCNLDCGAHGVCEGGRCVCDVGWHGSRCDEQVCDHRCLEHGQCNNGTCICIQGWMGRHCTLDGCPKGCSSHGECVRNQEEWLCRCREGWGGRDCSAPQETNCADDIDNDNDGLSDCADSECCSTDHCHQSLMCITSPDPLDILLRKQPPAVTASFYQKMKFLIEESSVQSYAHKDEYSER</sequence>